<dbReference type="SUPFAM" id="SSF48403">
    <property type="entry name" value="Ankyrin repeat"/>
    <property type="match status" value="1"/>
</dbReference>
<dbReference type="PANTHER" id="PTHR24171">
    <property type="entry name" value="ANKYRIN REPEAT DOMAIN-CONTAINING PROTEIN 39-RELATED"/>
    <property type="match status" value="1"/>
</dbReference>
<dbReference type="SMART" id="SM00248">
    <property type="entry name" value="ANK"/>
    <property type="match status" value="3"/>
</dbReference>
<dbReference type="Gene3D" id="1.25.40.20">
    <property type="entry name" value="Ankyrin repeat-containing domain"/>
    <property type="match status" value="1"/>
</dbReference>
<name>A0A833SRD7_PHYIN</name>
<dbReference type="AlphaFoldDB" id="A0A833SRD7"/>
<keyword evidence="2" id="KW-0040">ANK repeat</keyword>
<sequence>MSAVERRAFLNAAAGGDLDGVSAWISARKDVNVTLGEGWTALLYAVAYSRISIVQRLLKEETVDLNATTMTGSSALTLALTRKNNSLVALLLRSGASRATIPREMWQELDAATWLRAEVWPMLSTEWTVVWNPSLHRHFPPAEREKCRLIVYANTLALRYLDRISTGNVASSSSSSTVVGWRSDAMRYFWWIATAFSGPFKTNEQSVRWRYLSEPLLHHIIEFAVFLW</sequence>
<evidence type="ECO:0000313" key="5">
    <source>
        <dbReference type="Proteomes" id="UP000602510"/>
    </source>
</evidence>
<proteinExistence type="predicted"/>
<evidence type="ECO:0000256" key="1">
    <source>
        <dbReference type="ARBA" id="ARBA00022737"/>
    </source>
</evidence>
<dbReference type="Proteomes" id="UP000704712">
    <property type="component" value="Unassembled WGS sequence"/>
</dbReference>
<keyword evidence="1" id="KW-0677">Repeat</keyword>
<dbReference type="EMBL" id="WSZM01000264">
    <property type="protein sequence ID" value="KAF4036568.1"/>
    <property type="molecule type" value="Genomic_DNA"/>
</dbReference>
<dbReference type="Pfam" id="PF12796">
    <property type="entry name" value="Ank_2"/>
    <property type="match status" value="1"/>
</dbReference>
<accession>A0A833SRD7</accession>
<dbReference type="InterPro" id="IPR002110">
    <property type="entry name" value="Ankyrin_rpt"/>
</dbReference>
<keyword evidence="5" id="KW-1185">Reference proteome</keyword>
<evidence type="ECO:0000256" key="2">
    <source>
        <dbReference type="ARBA" id="ARBA00023043"/>
    </source>
</evidence>
<evidence type="ECO:0000313" key="4">
    <source>
        <dbReference type="EMBL" id="KAF4141038.1"/>
    </source>
</evidence>
<dbReference type="GO" id="GO:0004842">
    <property type="term" value="F:ubiquitin-protein transferase activity"/>
    <property type="evidence" value="ECO:0007669"/>
    <property type="project" value="TreeGrafter"/>
</dbReference>
<comment type="caution">
    <text evidence="3">The sequence shown here is derived from an EMBL/GenBank/DDBJ whole genome shotgun (WGS) entry which is preliminary data.</text>
</comment>
<dbReference type="PANTHER" id="PTHR24171:SF8">
    <property type="entry name" value="BRCA1-ASSOCIATED RING DOMAIN PROTEIN 1"/>
    <property type="match status" value="1"/>
</dbReference>
<evidence type="ECO:0000313" key="3">
    <source>
        <dbReference type="EMBL" id="KAF4036568.1"/>
    </source>
</evidence>
<dbReference type="InterPro" id="IPR036770">
    <property type="entry name" value="Ankyrin_rpt-contain_sf"/>
</dbReference>
<protein>
    <submittedName>
        <fullName evidence="3">Ankyrin repeats (3 copies)</fullName>
    </submittedName>
    <submittedName>
        <fullName evidence="4">Ankyrin repeats domain-containing protein</fullName>
    </submittedName>
</protein>
<gene>
    <name evidence="3" type="ORF">GN244_ATG11276</name>
    <name evidence="4" type="ORF">GN958_ATG09886</name>
</gene>
<reference evidence="3" key="1">
    <citation type="submission" date="2020-04" db="EMBL/GenBank/DDBJ databases">
        <title>Hybrid Assembly of Korean Phytophthora infestans isolates.</title>
        <authorList>
            <person name="Prokchorchik M."/>
            <person name="Lee Y."/>
            <person name="Seo J."/>
            <person name="Cho J.-H."/>
            <person name="Park Y.-E."/>
            <person name="Jang D.-C."/>
            <person name="Im J.-S."/>
            <person name="Choi J.-G."/>
            <person name="Park H.-J."/>
            <person name="Lee G.-B."/>
            <person name="Lee Y.-G."/>
            <person name="Hong S.-Y."/>
            <person name="Cho K."/>
            <person name="Sohn K.H."/>
        </authorList>
    </citation>
    <scope>NUCLEOTIDE SEQUENCE</scope>
    <source>
        <strain evidence="3">KR_1_A1</strain>
        <strain evidence="4">KR_2_A2</strain>
    </source>
</reference>
<dbReference type="EMBL" id="JAACNO010001405">
    <property type="protein sequence ID" value="KAF4141038.1"/>
    <property type="molecule type" value="Genomic_DNA"/>
</dbReference>
<dbReference type="Proteomes" id="UP000602510">
    <property type="component" value="Unassembled WGS sequence"/>
</dbReference>
<dbReference type="GO" id="GO:0085020">
    <property type="term" value="P:protein K6-linked ubiquitination"/>
    <property type="evidence" value="ECO:0007669"/>
    <property type="project" value="TreeGrafter"/>
</dbReference>
<organism evidence="3 5">
    <name type="scientific">Phytophthora infestans</name>
    <name type="common">Potato late blight agent</name>
    <name type="synonym">Botrytis infestans</name>
    <dbReference type="NCBI Taxonomy" id="4787"/>
    <lineage>
        <taxon>Eukaryota</taxon>
        <taxon>Sar</taxon>
        <taxon>Stramenopiles</taxon>
        <taxon>Oomycota</taxon>
        <taxon>Peronosporomycetes</taxon>
        <taxon>Peronosporales</taxon>
        <taxon>Peronosporaceae</taxon>
        <taxon>Phytophthora</taxon>
    </lineage>
</organism>